<dbReference type="EMBL" id="CM001488">
    <property type="protein sequence ID" value="EIM62575.1"/>
    <property type="molecule type" value="Genomic_DNA"/>
</dbReference>
<dbReference type="STRING" id="879212.DespoDRAFT_00561"/>
<dbReference type="SUPFAM" id="SSF55785">
    <property type="entry name" value="PYP-like sensor domain (PAS domain)"/>
    <property type="match status" value="1"/>
</dbReference>
<name>I5AZB2_9BACT</name>
<dbReference type="AlphaFoldDB" id="I5AZB2"/>
<reference evidence="8 9" key="1">
    <citation type="submission" date="2011-09" db="EMBL/GenBank/DDBJ databases">
        <authorList>
            <consortium name="US DOE Joint Genome Institute (JGI-PGF)"/>
            <person name="Lucas S."/>
            <person name="Han J."/>
            <person name="Lapidus A."/>
            <person name="Cheng J.-F."/>
            <person name="Goodwin L."/>
            <person name="Pitluck S."/>
            <person name="Peters L."/>
            <person name="Land M.L."/>
            <person name="Hauser L."/>
            <person name="Orellana R."/>
            <person name="Lovley D."/>
            <person name="Woyke T.J."/>
        </authorList>
    </citation>
    <scope>NUCLEOTIDE SEQUENCE [LARGE SCALE GENOMIC DNA]</scope>
    <source>
        <strain evidence="8 9">2ac9</strain>
    </source>
</reference>
<dbReference type="Pfam" id="PF02954">
    <property type="entry name" value="HTH_8"/>
    <property type="match status" value="1"/>
</dbReference>
<feature type="domain" description="Response regulatory" evidence="7">
    <location>
        <begin position="4"/>
        <end position="118"/>
    </location>
</feature>
<dbReference type="Pfam" id="PF13426">
    <property type="entry name" value="PAS_9"/>
    <property type="match status" value="1"/>
</dbReference>
<dbReference type="InterPro" id="IPR058031">
    <property type="entry name" value="AAA_lid_NorR"/>
</dbReference>
<dbReference type="Pfam" id="PF00158">
    <property type="entry name" value="Sigma54_activat"/>
    <property type="match status" value="1"/>
</dbReference>
<accession>I5AZB2</accession>
<evidence type="ECO:0000313" key="8">
    <source>
        <dbReference type="EMBL" id="EIM62575.1"/>
    </source>
</evidence>
<evidence type="ECO:0000313" key="9">
    <source>
        <dbReference type="Proteomes" id="UP000005778"/>
    </source>
</evidence>
<evidence type="ECO:0000256" key="1">
    <source>
        <dbReference type="ARBA" id="ARBA00022741"/>
    </source>
</evidence>
<dbReference type="Pfam" id="PF25601">
    <property type="entry name" value="AAA_lid_14"/>
    <property type="match status" value="1"/>
</dbReference>
<dbReference type="GO" id="GO:0000160">
    <property type="term" value="P:phosphorelay signal transduction system"/>
    <property type="evidence" value="ECO:0007669"/>
    <property type="project" value="InterPro"/>
</dbReference>
<dbReference type="PROSITE" id="PS50110">
    <property type="entry name" value="RESPONSE_REGULATORY"/>
    <property type="match status" value="1"/>
</dbReference>
<sequence>MKPKILIIDDEENIRFGFEMILADQGYDVMTAIDYDSALKIISDKELDLIISDIILGSHSGIDFLHEIKTRKLHCPVIMITGEPNIQTSTDAVRLGAFDYIPKPIRKETLLRITSHGLQHKKLLDTKIQMEEDNLRIRHNMEAIFRSLKDGVVTVDKALRVIEANEAVKDLCRFPVKDITGKNFGEIQTRCSRSCINVLKKTLKTQKTINEFRIECRHPDKPGQIVLLTGSPLRHNDIKSLGAVLVVRDITRLTNLERELKERNQFHRIIGKSHRMQKIYALLENLSDTDSTVLITGKTGTGKELIADAIHHNSTRKGKPFVKVNCSALSENLLESELFGHVKGAFTGAVKNREGRFQMADQGTLFLDEIGDVSPLIQLKLLRVIQEKEIERVGDSTPMKIDVRVIAATNCNLKEKIKTGAFREDLYYRIKVVDIPVPSLSERREDIPLLINHFLGIFNTRFKKQINGLSNEVVTAFMNYPWPGNIRELEHTMEHGFVLCQGQTMLFDHLPVEIKEYSGTQKPVCSGKKSVNKDDILNALEKAYWNKSQAARLLGIGRRTIYRKIKEYKILDPTK</sequence>
<dbReference type="Pfam" id="PF00072">
    <property type="entry name" value="Response_reg"/>
    <property type="match status" value="1"/>
</dbReference>
<evidence type="ECO:0000256" key="3">
    <source>
        <dbReference type="ARBA" id="ARBA00023015"/>
    </source>
</evidence>
<dbReference type="FunFam" id="3.40.50.300:FF:000006">
    <property type="entry name" value="DNA-binding transcriptional regulator NtrC"/>
    <property type="match status" value="1"/>
</dbReference>
<dbReference type="SMART" id="SM00091">
    <property type="entry name" value="PAS"/>
    <property type="match status" value="1"/>
</dbReference>
<proteinExistence type="predicted"/>
<dbReference type="CDD" id="cd00009">
    <property type="entry name" value="AAA"/>
    <property type="match status" value="1"/>
</dbReference>
<dbReference type="PANTHER" id="PTHR32071">
    <property type="entry name" value="TRANSCRIPTIONAL REGULATORY PROTEIN"/>
    <property type="match status" value="1"/>
</dbReference>
<dbReference type="GO" id="GO:0006355">
    <property type="term" value="P:regulation of DNA-templated transcription"/>
    <property type="evidence" value="ECO:0007669"/>
    <property type="project" value="InterPro"/>
</dbReference>
<dbReference type="PROSITE" id="PS50045">
    <property type="entry name" value="SIGMA54_INTERACT_4"/>
    <property type="match status" value="1"/>
</dbReference>
<dbReference type="HOGENOM" id="CLU_000445_0_6_7"/>
<dbReference type="NCBIfam" id="TIGR00229">
    <property type="entry name" value="sensory_box"/>
    <property type="match status" value="1"/>
</dbReference>
<dbReference type="GO" id="GO:0043565">
    <property type="term" value="F:sequence-specific DNA binding"/>
    <property type="evidence" value="ECO:0007669"/>
    <property type="project" value="InterPro"/>
</dbReference>
<dbReference type="CDD" id="cd00130">
    <property type="entry name" value="PAS"/>
    <property type="match status" value="1"/>
</dbReference>
<dbReference type="InterPro" id="IPR002197">
    <property type="entry name" value="HTH_Fis"/>
</dbReference>
<dbReference type="InterPro" id="IPR011006">
    <property type="entry name" value="CheY-like_superfamily"/>
</dbReference>
<dbReference type="Gene3D" id="1.10.10.60">
    <property type="entry name" value="Homeodomain-like"/>
    <property type="match status" value="1"/>
</dbReference>
<dbReference type="SUPFAM" id="SSF52172">
    <property type="entry name" value="CheY-like"/>
    <property type="match status" value="1"/>
</dbReference>
<dbReference type="InterPro" id="IPR000014">
    <property type="entry name" value="PAS"/>
</dbReference>
<dbReference type="Proteomes" id="UP000005778">
    <property type="component" value="Chromosome"/>
</dbReference>
<dbReference type="PROSITE" id="PS00688">
    <property type="entry name" value="SIGMA54_INTERACT_3"/>
    <property type="match status" value="1"/>
</dbReference>
<dbReference type="SUPFAM" id="SSF46689">
    <property type="entry name" value="Homeodomain-like"/>
    <property type="match status" value="1"/>
</dbReference>
<dbReference type="RefSeq" id="WP_004071184.1">
    <property type="nucleotide sequence ID" value="NZ_CM001488.1"/>
</dbReference>
<feature type="modified residue" description="4-aspartylphosphate" evidence="5">
    <location>
        <position position="53"/>
    </location>
</feature>
<dbReference type="OrthoDB" id="9763792at2"/>
<dbReference type="eggNOG" id="COG3829">
    <property type="taxonomic scope" value="Bacteria"/>
</dbReference>
<dbReference type="SMART" id="SM00448">
    <property type="entry name" value="REC"/>
    <property type="match status" value="1"/>
</dbReference>
<evidence type="ECO:0000259" key="6">
    <source>
        <dbReference type="PROSITE" id="PS50045"/>
    </source>
</evidence>
<dbReference type="InterPro" id="IPR001789">
    <property type="entry name" value="Sig_transdc_resp-reg_receiver"/>
</dbReference>
<evidence type="ECO:0000256" key="2">
    <source>
        <dbReference type="ARBA" id="ARBA00022840"/>
    </source>
</evidence>
<dbReference type="InterPro" id="IPR002078">
    <property type="entry name" value="Sigma_54_int"/>
</dbReference>
<organism evidence="8 9">
    <name type="scientific">Desulfobacter postgatei 2ac9</name>
    <dbReference type="NCBI Taxonomy" id="879212"/>
    <lineage>
        <taxon>Bacteria</taxon>
        <taxon>Pseudomonadati</taxon>
        <taxon>Thermodesulfobacteriota</taxon>
        <taxon>Desulfobacteria</taxon>
        <taxon>Desulfobacterales</taxon>
        <taxon>Desulfobacteraceae</taxon>
        <taxon>Desulfobacter</taxon>
    </lineage>
</organism>
<evidence type="ECO:0000256" key="4">
    <source>
        <dbReference type="ARBA" id="ARBA00023163"/>
    </source>
</evidence>
<keyword evidence="2" id="KW-0067">ATP-binding</keyword>
<evidence type="ECO:0000259" key="7">
    <source>
        <dbReference type="PROSITE" id="PS50110"/>
    </source>
</evidence>
<dbReference type="SUPFAM" id="SSF52540">
    <property type="entry name" value="P-loop containing nucleoside triphosphate hydrolases"/>
    <property type="match status" value="1"/>
</dbReference>
<dbReference type="PANTHER" id="PTHR32071:SF113">
    <property type="entry name" value="ALGINATE BIOSYNTHESIS TRANSCRIPTIONAL REGULATORY PROTEIN ALGB"/>
    <property type="match status" value="1"/>
</dbReference>
<dbReference type="InterPro" id="IPR025944">
    <property type="entry name" value="Sigma_54_int_dom_CS"/>
</dbReference>
<dbReference type="InterPro" id="IPR009057">
    <property type="entry name" value="Homeodomain-like_sf"/>
</dbReference>
<dbReference type="Gene3D" id="3.40.50.300">
    <property type="entry name" value="P-loop containing nucleotide triphosphate hydrolases"/>
    <property type="match status" value="1"/>
</dbReference>
<keyword evidence="3" id="KW-0805">Transcription regulation</keyword>
<gene>
    <name evidence="8" type="ORF">DespoDRAFT_00561</name>
</gene>
<evidence type="ECO:0000256" key="5">
    <source>
        <dbReference type="PROSITE-ProRule" id="PRU00169"/>
    </source>
</evidence>
<dbReference type="InterPro" id="IPR003593">
    <property type="entry name" value="AAA+_ATPase"/>
</dbReference>
<keyword evidence="9" id="KW-1185">Reference proteome</keyword>
<keyword evidence="1" id="KW-0547">Nucleotide-binding</keyword>
<dbReference type="Gene3D" id="3.30.450.20">
    <property type="entry name" value="PAS domain"/>
    <property type="match status" value="1"/>
</dbReference>
<dbReference type="GO" id="GO:0005524">
    <property type="term" value="F:ATP binding"/>
    <property type="evidence" value="ECO:0007669"/>
    <property type="project" value="UniProtKB-KW"/>
</dbReference>
<dbReference type="PRINTS" id="PR01590">
    <property type="entry name" value="HTHFIS"/>
</dbReference>
<dbReference type="SMART" id="SM00382">
    <property type="entry name" value="AAA"/>
    <property type="match status" value="1"/>
</dbReference>
<dbReference type="InterPro" id="IPR035965">
    <property type="entry name" value="PAS-like_dom_sf"/>
</dbReference>
<dbReference type="InterPro" id="IPR027417">
    <property type="entry name" value="P-loop_NTPase"/>
</dbReference>
<reference evidence="8 9" key="2">
    <citation type="submission" date="2012-02" db="EMBL/GenBank/DDBJ databases">
        <title>Improved High-Quality Draft sequence of Desulfobacter postgatei 2ac9.</title>
        <authorList>
            <consortium name="US DOE Joint Genome Institute"/>
            <person name="Lucas S."/>
            <person name="Han J."/>
            <person name="Lapidus A."/>
            <person name="Cheng J.-F."/>
            <person name="Goodwin L."/>
            <person name="Pitluck S."/>
            <person name="Peters L."/>
            <person name="Ovchinnikova G."/>
            <person name="Held B."/>
            <person name="Detter J.C."/>
            <person name="Han C."/>
            <person name="Tapia R."/>
            <person name="Land M."/>
            <person name="Hauser L."/>
            <person name="Kyrpides N."/>
            <person name="Ivanova N."/>
            <person name="Pagani I."/>
            <person name="Orellana R."/>
            <person name="Lovley D."/>
            <person name="Woyke T."/>
        </authorList>
    </citation>
    <scope>NUCLEOTIDE SEQUENCE [LARGE SCALE GENOMIC DNA]</scope>
    <source>
        <strain evidence="8 9">2ac9</strain>
    </source>
</reference>
<dbReference type="Gene3D" id="3.40.50.2300">
    <property type="match status" value="1"/>
</dbReference>
<dbReference type="eggNOG" id="COG2204">
    <property type="taxonomic scope" value="Bacteria"/>
</dbReference>
<keyword evidence="5" id="KW-0597">Phosphoprotein</keyword>
<keyword evidence="4" id="KW-0804">Transcription</keyword>
<feature type="domain" description="Sigma-54 factor interaction" evidence="6">
    <location>
        <begin position="269"/>
        <end position="498"/>
    </location>
</feature>
<protein>
    <submittedName>
        <fullName evidence="8">PAS domain S-box</fullName>
    </submittedName>
</protein>
<dbReference type="Gene3D" id="1.10.8.60">
    <property type="match status" value="1"/>
</dbReference>